<dbReference type="InterPro" id="IPR016024">
    <property type="entry name" value="ARM-type_fold"/>
</dbReference>
<dbReference type="SUPFAM" id="SSF48371">
    <property type="entry name" value="ARM repeat"/>
    <property type="match status" value="1"/>
</dbReference>
<accession>A0A347ZWP1</accession>
<dbReference type="EMBL" id="QUMS01000005">
    <property type="protein sequence ID" value="REG05465.1"/>
    <property type="molecule type" value="Genomic_DNA"/>
</dbReference>
<organism evidence="1 2">
    <name type="scientific">Pelolinea submarina</name>
    <dbReference type="NCBI Taxonomy" id="913107"/>
    <lineage>
        <taxon>Bacteria</taxon>
        <taxon>Bacillati</taxon>
        <taxon>Chloroflexota</taxon>
        <taxon>Anaerolineae</taxon>
        <taxon>Anaerolineales</taxon>
        <taxon>Anaerolineaceae</taxon>
        <taxon>Pelolinea</taxon>
    </lineage>
</organism>
<proteinExistence type="predicted"/>
<dbReference type="AlphaFoldDB" id="A0A347ZWP1"/>
<dbReference type="Proteomes" id="UP000256388">
    <property type="component" value="Unassembled WGS sequence"/>
</dbReference>
<protein>
    <submittedName>
        <fullName evidence="1">DNA alkylation repair enzyme</fullName>
    </submittedName>
</protein>
<keyword evidence="2" id="KW-1185">Reference proteome</keyword>
<evidence type="ECO:0000313" key="2">
    <source>
        <dbReference type="Proteomes" id="UP000256388"/>
    </source>
</evidence>
<gene>
    <name evidence="1" type="ORF">DFR64_2866</name>
</gene>
<dbReference type="InterPro" id="IPR014825">
    <property type="entry name" value="DNA_alkylation"/>
</dbReference>
<name>A0A347ZWP1_9CHLR</name>
<dbReference type="OrthoDB" id="9775346at2"/>
<reference evidence="1 2" key="1">
    <citation type="submission" date="2018-08" db="EMBL/GenBank/DDBJ databases">
        <title>Genomic Encyclopedia of Type Strains, Phase IV (KMG-IV): sequencing the most valuable type-strain genomes for metagenomic binning, comparative biology and taxonomic classification.</title>
        <authorList>
            <person name="Goeker M."/>
        </authorList>
    </citation>
    <scope>NUCLEOTIDE SEQUENCE [LARGE SCALE GENOMIC DNA]</scope>
    <source>
        <strain evidence="1 2">DSM 23923</strain>
    </source>
</reference>
<dbReference type="Pfam" id="PF08713">
    <property type="entry name" value="DNA_alkylation"/>
    <property type="match status" value="1"/>
</dbReference>
<comment type="caution">
    <text evidence="1">The sequence shown here is derived from an EMBL/GenBank/DDBJ whole genome shotgun (WGS) entry which is preliminary data.</text>
</comment>
<sequence length="244" mass="26999">MLLQSASQARAYGAQVRQTLENDGVPAALDVLNGILRERTPFRLLDLVGAELDTAGKDNVDELLQAIADQRSEVGWVIIASALRERLSRDLAGALEASRKYIAQAQIWYGCDIIGERVPGPALVAQFQPGLEILSSWRSDPDAWVRRALGVAGHFWAKRSRGLPGSAEQARALLDFLSPMLEEKDYDTAKGVGWALKTCGRYFPEVTQPWLEEQLLAAGRSPAAIVKRKALKFLPADFRKKFER</sequence>
<evidence type="ECO:0000313" key="1">
    <source>
        <dbReference type="EMBL" id="REG05465.1"/>
    </source>
</evidence>
<dbReference type="Gene3D" id="1.25.10.90">
    <property type="match status" value="1"/>
</dbReference>
<dbReference type="RefSeq" id="WP_116226124.1">
    <property type="nucleotide sequence ID" value="NZ_AP018437.1"/>
</dbReference>